<keyword evidence="6 8" id="KW-1133">Transmembrane helix</keyword>
<evidence type="ECO:0000256" key="4">
    <source>
        <dbReference type="ARBA" id="ARBA00022692"/>
    </source>
</evidence>
<dbReference type="GO" id="GO:0004577">
    <property type="term" value="F:N-acetylglucosaminyldiphosphodolichol N-acetylglucosaminyltransferase activity"/>
    <property type="evidence" value="ECO:0007669"/>
    <property type="project" value="TreeGrafter"/>
</dbReference>
<gene>
    <name evidence="9" type="ORF">WJX74_009066</name>
</gene>
<dbReference type="Proteomes" id="UP001438707">
    <property type="component" value="Unassembled WGS sequence"/>
</dbReference>
<dbReference type="GO" id="GO:0006488">
    <property type="term" value="P:dolichol-linked oligosaccharide biosynthetic process"/>
    <property type="evidence" value="ECO:0007669"/>
    <property type="project" value="InterPro"/>
</dbReference>
<keyword evidence="5" id="KW-0256">Endoplasmic reticulum</keyword>
<evidence type="ECO:0000256" key="1">
    <source>
        <dbReference type="ARBA" id="ARBA00004389"/>
    </source>
</evidence>
<accession>A0AAW1QHZ9</accession>
<dbReference type="PANTHER" id="PTHR12154:SF4">
    <property type="entry name" value="UDP-N-ACETYLGLUCOSAMINE TRANSFERASE SUBUNIT ALG14 HOMOLOG"/>
    <property type="match status" value="1"/>
</dbReference>
<evidence type="ECO:0000256" key="6">
    <source>
        <dbReference type="ARBA" id="ARBA00022989"/>
    </source>
</evidence>
<comment type="caution">
    <text evidence="9">The sequence shown here is derived from an EMBL/GenBank/DDBJ whole genome shotgun (WGS) entry which is preliminary data.</text>
</comment>
<reference evidence="9 10" key="1">
    <citation type="journal article" date="2024" name="Nat. Commun.">
        <title>Phylogenomics reveals the evolutionary origins of lichenization in chlorophyte algae.</title>
        <authorList>
            <person name="Puginier C."/>
            <person name="Libourel C."/>
            <person name="Otte J."/>
            <person name="Skaloud P."/>
            <person name="Haon M."/>
            <person name="Grisel S."/>
            <person name="Petersen M."/>
            <person name="Berrin J.G."/>
            <person name="Delaux P.M."/>
            <person name="Dal Grande F."/>
            <person name="Keller J."/>
        </authorList>
    </citation>
    <scope>NUCLEOTIDE SEQUENCE [LARGE SCALE GENOMIC DNA]</scope>
    <source>
        <strain evidence="9 10">SAG 2145</strain>
    </source>
</reference>
<dbReference type="SUPFAM" id="SSF53756">
    <property type="entry name" value="UDP-Glycosyltransferase/glycogen phosphorylase"/>
    <property type="match status" value="1"/>
</dbReference>
<organism evidence="9 10">
    <name type="scientific">Apatococcus lobatus</name>
    <dbReference type="NCBI Taxonomy" id="904363"/>
    <lineage>
        <taxon>Eukaryota</taxon>
        <taxon>Viridiplantae</taxon>
        <taxon>Chlorophyta</taxon>
        <taxon>core chlorophytes</taxon>
        <taxon>Trebouxiophyceae</taxon>
        <taxon>Chlorellales</taxon>
        <taxon>Chlorellaceae</taxon>
        <taxon>Apatococcus</taxon>
    </lineage>
</organism>
<evidence type="ECO:0000313" key="10">
    <source>
        <dbReference type="Proteomes" id="UP001438707"/>
    </source>
</evidence>
<evidence type="ECO:0000256" key="7">
    <source>
        <dbReference type="ARBA" id="ARBA00023136"/>
    </source>
</evidence>
<dbReference type="Pfam" id="PF08660">
    <property type="entry name" value="Alg14"/>
    <property type="match status" value="1"/>
</dbReference>
<dbReference type="Gene3D" id="3.40.50.2000">
    <property type="entry name" value="Glycogen Phosphorylase B"/>
    <property type="match status" value="1"/>
</dbReference>
<feature type="transmembrane region" description="Helical" evidence="8">
    <location>
        <begin position="80"/>
        <end position="99"/>
    </location>
</feature>
<proteinExistence type="inferred from homology"/>
<dbReference type="GO" id="GO:0043541">
    <property type="term" value="C:UDP-N-acetylglucosamine transferase complex"/>
    <property type="evidence" value="ECO:0007669"/>
    <property type="project" value="TreeGrafter"/>
</dbReference>
<keyword evidence="7 8" id="KW-0472">Membrane</keyword>
<dbReference type="EMBL" id="JALJOS010000041">
    <property type="protein sequence ID" value="KAK9821074.1"/>
    <property type="molecule type" value="Genomic_DNA"/>
</dbReference>
<dbReference type="InterPro" id="IPR013969">
    <property type="entry name" value="Oligosacch_biosynth_Alg14"/>
</dbReference>
<dbReference type="AlphaFoldDB" id="A0AAW1QHZ9"/>
<comment type="subcellular location">
    <subcellularLocation>
        <location evidence="1">Endoplasmic reticulum membrane</location>
        <topology evidence="1">Single-pass membrane protein</topology>
    </subcellularLocation>
</comment>
<evidence type="ECO:0000313" key="9">
    <source>
        <dbReference type="EMBL" id="KAK9821074.1"/>
    </source>
</evidence>
<evidence type="ECO:0000256" key="8">
    <source>
        <dbReference type="SAM" id="Phobius"/>
    </source>
</evidence>
<dbReference type="PANTHER" id="PTHR12154">
    <property type="entry name" value="GLYCOSYL TRANSFERASE-RELATED"/>
    <property type="match status" value="1"/>
</dbReference>
<sequence length="181" mass="20244">MGRDETRTLIVLGSGGHTAEMLTLVKGLDHQRYKPRCYVAAVTDMLGLQKAQQAEANNDSSISPFVFKTIPRSREVGQSYISSIWTTLVAIWAAMYAVFTFNPDLVLVNGPGTCIPICLAAILLRLFHKCKIIYVESIARVNTLSLSAKILYISRAADAIMVQWPELQRQYPWAEYAGRLY</sequence>
<keyword evidence="10" id="KW-1185">Reference proteome</keyword>
<keyword evidence="4 8" id="KW-0812">Transmembrane</keyword>
<evidence type="ECO:0000256" key="2">
    <source>
        <dbReference type="ARBA" id="ARBA00009731"/>
    </source>
</evidence>
<protein>
    <recommendedName>
        <fullName evidence="3">UDP-N-acetylglucosamine transferase subunit ALG14</fullName>
    </recommendedName>
</protein>
<feature type="transmembrane region" description="Helical" evidence="8">
    <location>
        <begin position="105"/>
        <end position="127"/>
    </location>
</feature>
<comment type="similarity">
    <text evidence="2">Belongs to the ALG14 family.</text>
</comment>
<name>A0AAW1QHZ9_9CHLO</name>
<evidence type="ECO:0000256" key="3">
    <source>
        <dbReference type="ARBA" id="ARBA00017467"/>
    </source>
</evidence>
<evidence type="ECO:0000256" key="5">
    <source>
        <dbReference type="ARBA" id="ARBA00022824"/>
    </source>
</evidence>